<accession>A0ABR8F568</accession>
<protein>
    <submittedName>
        <fullName evidence="1">Uncharacterized protein</fullName>
    </submittedName>
</protein>
<gene>
    <name evidence="1" type="ORF">H6G95_30835</name>
</gene>
<dbReference type="Proteomes" id="UP000604661">
    <property type="component" value="Unassembled WGS sequence"/>
</dbReference>
<evidence type="ECO:0000313" key="2">
    <source>
        <dbReference type="Proteomes" id="UP000604661"/>
    </source>
</evidence>
<sequence length="126" mass="14572">MMLEDIIITLLVCSIEEKKLYFEVSLSLFKKVSTWNPELSAVPLSMSEAIEIGRAEAYRKRPQFNSYVCIAASIQSLQPHPKPFLWYWHIVFAPEIDKHIYYLDRSEIVLLLDGTVIEPKVINIST</sequence>
<evidence type="ECO:0000313" key="1">
    <source>
        <dbReference type="EMBL" id="MBD2564899.1"/>
    </source>
</evidence>
<dbReference type="EMBL" id="JACJTE010000062">
    <property type="protein sequence ID" value="MBD2564899.1"/>
    <property type="molecule type" value="Genomic_DNA"/>
</dbReference>
<comment type="caution">
    <text evidence="1">The sequence shown here is derived from an EMBL/GenBank/DDBJ whole genome shotgun (WGS) entry which is preliminary data.</text>
</comment>
<keyword evidence="2" id="KW-1185">Reference proteome</keyword>
<name>A0ABR8F568_NOSLI</name>
<proteinExistence type="predicted"/>
<organism evidence="1 2">
    <name type="scientific">Nostoc linckia FACHB-391</name>
    <dbReference type="NCBI Taxonomy" id="2692906"/>
    <lineage>
        <taxon>Bacteria</taxon>
        <taxon>Bacillati</taxon>
        <taxon>Cyanobacteriota</taxon>
        <taxon>Cyanophyceae</taxon>
        <taxon>Nostocales</taxon>
        <taxon>Nostocaceae</taxon>
        <taxon>Nostoc</taxon>
    </lineage>
</organism>
<reference evidence="1 2" key="1">
    <citation type="journal article" date="2020" name="ISME J.">
        <title>Comparative genomics reveals insights into cyanobacterial evolution and habitat adaptation.</title>
        <authorList>
            <person name="Chen M.Y."/>
            <person name="Teng W.K."/>
            <person name="Zhao L."/>
            <person name="Hu C.X."/>
            <person name="Zhou Y.K."/>
            <person name="Han B.P."/>
            <person name="Song L.R."/>
            <person name="Shu W.S."/>
        </authorList>
    </citation>
    <scope>NUCLEOTIDE SEQUENCE [LARGE SCALE GENOMIC DNA]</scope>
    <source>
        <strain evidence="1 2">FACHB-391</strain>
    </source>
</reference>